<comment type="caution">
    <text evidence="2">The sequence shown here is derived from an EMBL/GenBank/DDBJ whole genome shotgun (WGS) entry which is preliminary data.</text>
</comment>
<dbReference type="EMBL" id="QGKW02000717">
    <property type="protein sequence ID" value="KAF2598928.1"/>
    <property type="molecule type" value="Genomic_DNA"/>
</dbReference>
<reference evidence="2" key="1">
    <citation type="submission" date="2019-12" db="EMBL/GenBank/DDBJ databases">
        <title>Genome sequencing and annotation of Brassica cretica.</title>
        <authorList>
            <person name="Studholme D.J."/>
            <person name="Sarris P.F."/>
        </authorList>
    </citation>
    <scope>NUCLEOTIDE SEQUENCE</scope>
    <source>
        <strain evidence="2">PFS-001/15</strain>
        <tissue evidence="2">Leaf</tissue>
    </source>
</reference>
<evidence type="ECO:0000313" key="3">
    <source>
        <dbReference type="Proteomes" id="UP000712281"/>
    </source>
</evidence>
<evidence type="ECO:0000313" key="2">
    <source>
        <dbReference type="EMBL" id="KAF2598928.1"/>
    </source>
</evidence>
<feature type="region of interest" description="Disordered" evidence="1">
    <location>
        <begin position="16"/>
        <end position="71"/>
    </location>
</feature>
<feature type="compositionally biased region" description="Basic and acidic residues" evidence="1">
    <location>
        <begin position="23"/>
        <end position="52"/>
    </location>
</feature>
<gene>
    <name evidence="2" type="ORF">F2Q68_00012408</name>
</gene>
<proteinExistence type="predicted"/>
<organism evidence="2 3">
    <name type="scientific">Brassica cretica</name>
    <name type="common">Mustard</name>
    <dbReference type="NCBI Taxonomy" id="69181"/>
    <lineage>
        <taxon>Eukaryota</taxon>
        <taxon>Viridiplantae</taxon>
        <taxon>Streptophyta</taxon>
        <taxon>Embryophyta</taxon>
        <taxon>Tracheophyta</taxon>
        <taxon>Spermatophyta</taxon>
        <taxon>Magnoliopsida</taxon>
        <taxon>eudicotyledons</taxon>
        <taxon>Gunneridae</taxon>
        <taxon>Pentapetalae</taxon>
        <taxon>rosids</taxon>
        <taxon>malvids</taxon>
        <taxon>Brassicales</taxon>
        <taxon>Brassicaceae</taxon>
        <taxon>Brassiceae</taxon>
        <taxon>Brassica</taxon>
    </lineage>
</organism>
<protein>
    <submittedName>
        <fullName evidence="2">Uncharacterized protein</fullName>
    </submittedName>
</protein>
<dbReference type="AlphaFoldDB" id="A0A8S9L0N7"/>
<name>A0A8S9L0N7_BRACR</name>
<feature type="compositionally biased region" description="Polar residues" evidence="1">
    <location>
        <begin position="53"/>
        <end position="71"/>
    </location>
</feature>
<accession>A0A8S9L0N7</accession>
<evidence type="ECO:0000256" key="1">
    <source>
        <dbReference type="SAM" id="MobiDB-lite"/>
    </source>
</evidence>
<dbReference type="Proteomes" id="UP000712281">
    <property type="component" value="Unassembled WGS sequence"/>
</dbReference>
<sequence>MLNLYNGPNFVFEAEISAEENDVGERRDGEQEKIGSHSGESAERASESRSESLPKTGSTTSAQPTPASRSSLTTSLFVLKVRRCSYHSPRPLYAPGRLDEEAEVFDMCVLRRKQWRMAKVRQLQAASLQPLREGSSSPSLVAFTIDHSC</sequence>